<evidence type="ECO:0000313" key="2">
    <source>
        <dbReference type="Proteomes" id="UP000008065"/>
    </source>
</evidence>
<dbReference type="GeneID" id="20827568"/>
<organism evidence="1 2">
    <name type="scientific">Neurospora tetrasperma (strain FGSC 2508 / ATCC MYA-4615 / P0657)</name>
    <dbReference type="NCBI Taxonomy" id="510951"/>
    <lineage>
        <taxon>Eukaryota</taxon>
        <taxon>Fungi</taxon>
        <taxon>Dikarya</taxon>
        <taxon>Ascomycota</taxon>
        <taxon>Pezizomycotina</taxon>
        <taxon>Sordariomycetes</taxon>
        <taxon>Sordariomycetidae</taxon>
        <taxon>Sordariales</taxon>
        <taxon>Sordariaceae</taxon>
        <taxon>Neurospora</taxon>
    </lineage>
</organism>
<evidence type="ECO:0000313" key="1">
    <source>
        <dbReference type="EMBL" id="EGO61485.1"/>
    </source>
</evidence>
<protein>
    <submittedName>
        <fullName evidence="1">Uncharacterized protein</fullName>
    </submittedName>
</protein>
<feature type="non-terminal residue" evidence="1">
    <location>
        <position position="1"/>
    </location>
</feature>
<dbReference type="VEuPathDB" id="FungiDB:NEUTE1DRAFT_36522"/>
<dbReference type="Proteomes" id="UP000008065">
    <property type="component" value="Unassembled WGS sequence"/>
</dbReference>
<dbReference type="EMBL" id="GL891302">
    <property type="protein sequence ID" value="EGO61485.1"/>
    <property type="molecule type" value="Genomic_DNA"/>
</dbReference>
<accession>F8MDP7</accession>
<sequence length="59" mass="7448">GISRAFERRNFAGKNRNFNIRCHQLNRPIFLGGGSPQYRSYIYYYFYYSRYNLRYYHYR</sequence>
<proteinExistence type="predicted"/>
<dbReference type="KEGG" id="nte:NEUTE1DRAFT36522"/>
<name>F8MDP7_NEUT8</name>
<dbReference type="HOGENOM" id="CLU_2831758_0_0_1"/>
<keyword evidence="2" id="KW-1185">Reference proteome</keyword>
<reference evidence="2" key="1">
    <citation type="journal article" date="2011" name="Genetics">
        <title>Massive changes in genome architecture accompany the transition to self-fertility in the filamentous fungus Neurospora tetrasperma.</title>
        <authorList>
            <person name="Ellison C.E."/>
            <person name="Stajich J.E."/>
            <person name="Jacobson D.J."/>
            <person name="Natvig D.O."/>
            <person name="Lapidus A."/>
            <person name="Foster B."/>
            <person name="Aerts A."/>
            <person name="Riley R."/>
            <person name="Lindquist E.A."/>
            <person name="Grigoriev I.V."/>
            <person name="Taylor J.W."/>
        </authorList>
    </citation>
    <scope>NUCLEOTIDE SEQUENCE [LARGE SCALE GENOMIC DNA]</scope>
    <source>
        <strain evidence="2">FGSC 2508 / P0657</strain>
    </source>
</reference>
<gene>
    <name evidence="1" type="ORF">NEUTE1DRAFT_36522</name>
</gene>
<dbReference type="RefSeq" id="XP_009847157.1">
    <property type="nucleotide sequence ID" value="XM_009848855.1"/>
</dbReference>
<dbReference type="AlphaFoldDB" id="F8MDP7"/>